<organism evidence="2 3">
    <name type="scientific">Nakamurella leprariae</name>
    <dbReference type="NCBI Taxonomy" id="2803911"/>
    <lineage>
        <taxon>Bacteria</taxon>
        <taxon>Bacillati</taxon>
        <taxon>Actinomycetota</taxon>
        <taxon>Actinomycetes</taxon>
        <taxon>Nakamurellales</taxon>
        <taxon>Nakamurellaceae</taxon>
        <taxon>Nakamurella</taxon>
    </lineage>
</organism>
<evidence type="ECO:0000313" key="2">
    <source>
        <dbReference type="EMBL" id="MBM9466407.1"/>
    </source>
</evidence>
<comment type="caution">
    <text evidence="2">The sequence shown here is derived from an EMBL/GenBank/DDBJ whole genome shotgun (WGS) entry which is preliminary data.</text>
</comment>
<keyword evidence="1" id="KW-0812">Transmembrane</keyword>
<dbReference type="AlphaFoldDB" id="A0A939C0R5"/>
<reference evidence="2" key="1">
    <citation type="submission" date="2021-01" db="EMBL/GenBank/DDBJ databases">
        <title>YIM 132084 draft genome.</title>
        <authorList>
            <person name="An D."/>
        </authorList>
    </citation>
    <scope>NUCLEOTIDE SEQUENCE</scope>
    <source>
        <strain evidence="2">YIM 132084</strain>
    </source>
</reference>
<feature type="transmembrane region" description="Helical" evidence="1">
    <location>
        <begin position="89"/>
        <end position="115"/>
    </location>
</feature>
<sequence>MSARPGRRPDPRVVALADDPGLQPQRTAQAWQRTGAVAATGALAVAFVGARLDLVVLGVAGAVLAVGVAVMTVWVIPAGRGDRPARLSAAVLLAGTAALSVLLAVLGAVAGVASLTRALGR</sequence>
<dbReference type="Proteomes" id="UP000663792">
    <property type="component" value="Unassembled WGS sequence"/>
</dbReference>
<dbReference type="RefSeq" id="WP_205259344.1">
    <property type="nucleotide sequence ID" value="NZ_JAERWK010000005.1"/>
</dbReference>
<protein>
    <recommendedName>
        <fullName evidence="4">DUF202 domain-containing protein</fullName>
    </recommendedName>
</protein>
<keyword evidence="1" id="KW-0472">Membrane</keyword>
<keyword evidence="1" id="KW-1133">Transmembrane helix</keyword>
<keyword evidence="3" id="KW-1185">Reference proteome</keyword>
<dbReference type="EMBL" id="JAERWK010000005">
    <property type="protein sequence ID" value="MBM9466407.1"/>
    <property type="molecule type" value="Genomic_DNA"/>
</dbReference>
<gene>
    <name evidence="2" type="ORF">JL106_03825</name>
</gene>
<feature type="transmembrane region" description="Helical" evidence="1">
    <location>
        <begin position="54"/>
        <end position="77"/>
    </location>
</feature>
<evidence type="ECO:0000256" key="1">
    <source>
        <dbReference type="SAM" id="Phobius"/>
    </source>
</evidence>
<proteinExistence type="predicted"/>
<evidence type="ECO:0008006" key="4">
    <source>
        <dbReference type="Google" id="ProtNLM"/>
    </source>
</evidence>
<evidence type="ECO:0000313" key="3">
    <source>
        <dbReference type="Proteomes" id="UP000663792"/>
    </source>
</evidence>
<name>A0A939C0R5_9ACTN</name>
<accession>A0A939C0R5</accession>